<gene>
    <name evidence="2" type="ORF">GGX14DRAFT_388107</name>
</gene>
<evidence type="ECO:0000256" key="1">
    <source>
        <dbReference type="SAM" id="MobiDB-lite"/>
    </source>
</evidence>
<evidence type="ECO:0000313" key="2">
    <source>
        <dbReference type="EMBL" id="KAJ7222291.1"/>
    </source>
</evidence>
<dbReference type="AlphaFoldDB" id="A0AAD6VTG8"/>
<dbReference type="EMBL" id="JARJCW010000007">
    <property type="protein sequence ID" value="KAJ7222291.1"/>
    <property type="molecule type" value="Genomic_DNA"/>
</dbReference>
<evidence type="ECO:0000313" key="3">
    <source>
        <dbReference type="Proteomes" id="UP001219525"/>
    </source>
</evidence>
<dbReference type="Proteomes" id="UP001219525">
    <property type="component" value="Unassembled WGS sequence"/>
</dbReference>
<keyword evidence="3" id="KW-1185">Reference proteome</keyword>
<proteinExistence type="predicted"/>
<feature type="compositionally biased region" description="Basic residues" evidence="1">
    <location>
        <begin position="449"/>
        <end position="460"/>
    </location>
</feature>
<feature type="region of interest" description="Disordered" evidence="1">
    <location>
        <begin position="434"/>
        <end position="466"/>
    </location>
</feature>
<sequence length="823" mass="93333">MTSLRAHDLGLRDETTQLASREPLASAFQELNRLGARRTSQKHIFDQTVHKLVADRAWVTVINDYLSFALGGDVISDGIHDVTLQAKTFLDIVWAGTVLYGTSEGTEMLEHSFLDARKTLMRGPPPVAPASQFSPGTDFADGLDDFVSSDDESRDADFTPDGDRLFLPKSPATLVPNRAQLKPRPRPLSQCVRNIMEAFYKETSDTDNDCVEDLQWMRLVPASIFNSPKFQKELQDSGLHDLFLDFCPVANFLEFRSAWSLQSFRHHNWKLAYAELLVRWTSNFQEKEDIGEESEDDDEDYVDPDDTITINNDGVLQFLTTMSDEPRLQPWPFNPMAVFLFVSRHTFLLNWRLWLKPYLQALQLPFAYWNPALLYRRLCQLPAMQSLPDGDLMLARLNPSLREIIKQTGLHRKIKHQLKSSMFVKASARSENKLSDRITSRAPTLKLSKSQKKNHGRRHPAPALAAPAEPSWLTDNGCELCKHKADTERCARLMEVWRVPDVASYDGYAIAFSRADLLRPKNPLPTKNTTLSHKPDHQQKYTTPEELGLRWVEPRPLVMQRCLRDIVRFYYVDEHGCKQIVGGVRFGAYPPGALRMLQYNHRLVRVRAIRRREALDRWSNIGKMSGAGVRQPVGGGKADIYGPYACHDGNTPDDIKALFRHGLASVWCMAAKSVCSDITDDYASLAEDAELGLLGSYGLTCYYCTNYVTCVHADHDVEESGKHNLHPSSQLIKRGCNDPREWGFAYVEWGIAVRTDENCVWIFNANHRHASVMPTGMSVASGQAVSAGTHSTNNCRNVERARACREVRRRFELRQAAYREGSE</sequence>
<name>A0AAD6VTG8_9AGAR</name>
<organism evidence="2 3">
    <name type="scientific">Mycena pura</name>
    <dbReference type="NCBI Taxonomy" id="153505"/>
    <lineage>
        <taxon>Eukaryota</taxon>
        <taxon>Fungi</taxon>
        <taxon>Dikarya</taxon>
        <taxon>Basidiomycota</taxon>
        <taxon>Agaricomycotina</taxon>
        <taxon>Agaricomycetes</taxon>
        <taxon>Agaricomycetidae</taxon>
        <taxon>Agaricales</taxon>
        <taxon>Marasmiineae</taxon>
        <taxon>Mycenaceae</taxon>
        <taxon>Mycena</taxon>
    </lineage>
</organism>
<reference evidence="2" key="1">
    <citation type="submission" date="2023-03" db="EMBL/GenBank/DDBJ databases">
        <title>Massive genome expansion in bonnet fungi (Mycena s.s.) driven by repeated elements and novel gene families across ecological guilds.</title>
        <authorList>
            <consortium name="Lawrence Berkeley National Laboratory"/>
            <person name="Harder C.B."/>
            <person name="Miyauchi S."/>
            <person name="Viragh M."/>
            <person name="Kuo A."/>
            <person name="Thoen E."/>
            <person name="Andreopoulos B."/>
            <person name="Lu D."/>
            <person name="Skrede I."/>
            <person name="Drula E."/>
            <person name="Henrissat B."/>
            <person name="Morin E."/>
            <person name="Kohler A."/>
            <person name="Barry K."/>
            <person name="LaButti K."/>
            <person name="Morin E."/>
            <person name="Salamov A."/>
            <person name="Lipzen A."/>
            <person name="Mereny Z."/>
            <person name="Hegedus B."/>
            <person name="Baldrian P."/>
            <person name="Stursova M."/>
            <person name="Weitz H."/>
            <person name="Taylor A."/>
            <person name="Grigoriev I.V."/>
            <person name="Nagy L.G."/>
            <person name="Martin F."/>
            <person name="Kauserud H."/>
        </authorList>
    </citation>
    <scope>NUCLEOTIDE SEQUENCE</scope>
    <source>
        <strain evidence="2">9144</strain>
    </source>
</reference>
<comment type="caution">
    <text evidence="2">The sequence shown here is derived from an EMBL/GenBank/DDBJ whole genome shotgun (WGS) entry which is preliminary data.</text>
</comment>
<accession>A0AAD6VTG8</accession>
<protein>
    <submittedName>
        <fullName evidence="2">Uncharacterized protein</fullName>
    </submittedName>
</protein>